<sequence length="126" mass="13855">MKPSTRSHCSIHRIETGRHLTGDLEELEKARVRPEVAVKAAVCDSRATMDDDVLTRLSSTVVRLCFDDMGGSPVRMLRYGTTKLRESLSWGPLVFIYVVAAGAGIGKIDNAGAMERTMYQLVVLSN</sequence>
<dbReference type="EMBL" id="CYKH01000693">
    <property type="protein sequence ID" value="CUG18733.1"/>
    <property type="molecule type" value="Genomic_DNA"/>
</dbReference>
<evidence type="ECO:0000313" key="2">
    <source>
        <dbReference type="Proteomes" id="UP000051952"/>
    </source>
</evidence>
<name>A0A0S4IZD0_BODSA</name>
<keyword evidence="2" id="KW-1185">Reference proteome</keyword>
<protein>
    <submittedName>
        <fullName evidence="1">Transmembrane protein, putative</fullName>
    </submittedName>
</protein>
<accession>A0A0S4IZD0</accession>
<evidence type="ECO:0000313" key="1">
    <source>
        <dbReference type="EMBL" id="CUG18733.1"/>
    </source>
</evidence>
<reference evidence="2" key="1">
    <citation type="submission" date="2015-09" db="EMBL/GenBank/DDBJ databases">
        <authorList>
            <consortium name="Pathogen Informatics"/>
        </authorList>
    </citation>
    <scope>NUCLEOTIDE SEQUENCE [LARGE SCALE GENOMIC DNA]</scope>
    <source>
        <strain evidence="2">Lake Konstanz</strain>
    </source>
</reference>
<dbReference type="AlphaFoldDB" id="A0A0S4IZD0"/>
<proteinExistence type="predicted"/>
<gene>
    <name evidence="1" type="ORF">BSAL_75480</name>
</gene>
<dbReference type="VEuPathDB" id="TriTrypDB:BSAL_75480"/>
<keyword evidence="1" id="KW-0472">Membrane</keyword>
<dbReference type="Proteomes" id="UP000051952">
    <property type="component" value="Unassembled WGS sequence"/>
</dbReference>
<organism evidence="1 2">
    <name type="scientific">Bodo saltans</name>
    <name type="common">Flagellated protozoan</name>
    <dbReference type="NCBI Taxonomy" id="75058"/>
    <lineage>
        <taxon>Eukaryota</taxon>
        <taxon>Discoba</taxon>
        <taxon>Euglenozoa</taxon>
        <taxon>Kinetoplastea</taxon>
        <taxon>Metakinetoplastina</taxon>
        <taxon>Eubodonida</taxon>
        <taxon>Bodonidae</taxon>
        <taxon>Bodo</taxon>
    </lineage>
</organism>
<keyword evidence="1" id="KW-0812">Transmembrane</keyword>